<protein>
    <submittedName>
        <fullName evidence="1">Uncharacterized protein</fullName>
    </submittedName>
</protein>
<evidence type="ECO:0000313" key="1">
    <source>
        <dbReference type="EMBL" id="KKN76497.1"/>
    </source>
</evidence>
<accession>A0A0F9TNK3</accession>
<comment type="caution">
    <text evidence="1">The sequence shown here is derived from an EMBL/GenBank/DDBJ whole genome shotgun (WGS) entry which is preliminary data.</text>
</comment>
<reference evidence="1" key="1">
    <citation type="journal article" date="2015" name="Nature">
        <title>Complex archaea that bridge the gap between prokaryotes and eukaryotes.</title>
        <authorList>
            <person name="Spang A."/>
            <person name="Saw J.H."/>
            <person name="Jorgensen S.L."/>
            <person name="Zaremba-Niedzwiedzka K."/>
            <person name="Martijn J."/>
            <person name="Lind A.E."/>
            <person name="van Eijk R."/>
            <person name="Schleper C."/>
            <person name="Guy L."/>
            <person name="Ettema T.J."/>
        </authorList>
    </citation>
    <scope>NUCLEOTIDE SEQUENCE</scope>
</reference>
<organism evidence="1">
    <name type="scientific">marine sediment metagenome</name>
    <dbReference type="NCBI Taxonomy" id="412755"/>
    <lineage>
        <taxon>unclassified sequences</taxon>
        <taxon>metagenomes</taxon>
        <taxon>ecological metagenomes</taxon>
    </lineage>
</organism>
<proteinExistence type="predicted"/>
<name>A0A0F9TNK3_9ZZZZ</name>
<gene>
    <name evidence="1" type="ORF">LCGC14_0370060</name>
</gene>
<dbReference type="EMBL" id="LAZR01000295">
    <property type="protein sequence ID" value="KKN76497.1"/>
    <property type="molecule type" value="Genomic_DNA"/>
</dbReference>
<sequence length="44" mass="5074">MIMGWWTFEAWKEDAEGDRVDLDEADLEHIAELIQEGYTSGEVS</sequence>
<dbReference type="AlphaFoldDB" id="A0A0F9TNK3"/>